<keyword evidence="7" id="KW-1185">Reference proteome</keyword>
<keyword evidence="5" id="KW-0472">Membrane</keyword>
<comment type="similarity">
    <text evidence="1">Belongs to the UDP-glycosyltransferase family.</text>
</comment>
<accession>A0AAE1PWZ9</accession>
<feature type="region of interest" description="Disordered" evidence="4">
    <location>
        <begin position="53"/>
        <end position="94"/>
    </location>
</feature>
<keyword evidence="5" id="KW-1133">Transmembrane helix</keyword>
<evidence type="ECO:0000313" key="7">
    <source>
        <dbReference type="Proteomes" id="UP001292094"/>
    </source>
</evidence>
<dbReference type="Gene3D" id="3.40.50.2000">
    <property type="entry name" value="Glycogen Phosphorylase B"/>
    <property type="match status" value="1"/>
</dbReference>
<dbReference type="AlphaFoldDB" id="A0AAE1PWZ9"/>
<evidence type="ECO:0000256" key="1">
    <source>
        <dbReference type="ARBA" id="ARBA00009995"/>
    </source>
</evidence>
<feature type="compositionally biased region" description="Low complexity" evidence="4">
    <location>
        <begin position="83"/>
        <end position="93"/>
    </location>
</feature>
<dbReference type="SUPFAM" id="SSF53756">
    <property type="entry name" value="UDP-Glycosyltransferase/glycogen phosphorylase"/>
    <property type="match status" value="1"/>
</dbReference>
<evidence type="ECO:0000256" key="2">
    <source>
        <dbReference type="ARBA" id="ARBA00022676"/>
    </source>
</evidence>
<evidence type="ECO:0000256" key="3">
    <source>
        <dbReference type="ARBA" id="ARBA00022679"/>
    </source>
</evidence>
<dbReference type="PANTHER" id="PTHR48043">
    <property type="entry name" value="EG:EG0003.4 PROTEIN-RELATED"/>
    <property type="match status" value="1"/>
</dbReference>
<keyword evidence="5" id="KW-0812">Transmembrane</keyword>
<dbReference type="Proteomes" id="UP001292094">
    <property type="component" value="Unassembled WGS sequence"/>
</dbReference>
<name>A0AAE1PWZ9_9EUCA</name>
<dbReference type="EMBL" id="JAWZYT010001130">
    <property type="protein sequence ID" value="KAK4315190.1"/>
    <property type="molecule type" value="Genomic_DNA"/>
</dbReference>
<dbReference type="Pfam" id="PF00201">
    <property type="entry name" value="UDPGT"/>
    <property type="match status" value="1"/>
</dbReference>
<reference evidence="6" key="1">
    <citation type="submission" date="2023-11" db="EMBL/GenBank/DDBJ databases">
        <title>Genome assemblies of two species of porcelain crab, Petrolisthes cinctipes and Petrolisthes manimaculis (Anomura: Porcellanidae).</title>
        <authorList>
            <person name="Angst P."/>
        </authorList>
    </citation>
    <scope>NUCLEOTIDE SEQUENCE</scope>
    <source>
        <strain evidence="6">PB745_02</strain>
        <tissue evidence="6">Gill</tissue>
    </source>
</reference>
<protein>
    <submittedName>
        <fullName evidence="6">Uncharacterized protein</fullName>
    </submittedName>
</protein>
<evidence type="ECO:0000256" key="4">
    <source>
        <dbReference type="SAM" id="MobiDB-lite"/>
    </source>
</evidence>
<sequence>MTYEKNVSSNMNFVRNVRVRRACGMKVLSSLLMVALTVLWTCGTLALCQPPPMEANPGPQEPPQPPSPAHPPSPPPPPPSSTPHPSQSQVTSSIASLLRHHNHNVTVIVYGPRKSAYSSDVKVLEVSVAEDDPMFPGGVGVGVTPEELEAEGRGWSVVSGRVARSRVCACRQLNREAWVKEVVSRAHLFVTPLFLHDLCTLSLARREGVQAVVGVVTTRVGAWWAWHQLDLLPPLSTTPVPPGTMGDLSIWSRAANLASHYGYLTAVRQAWQVPAATTTSLPSGEGGGHNSLASLYSSLAGVLVAWDPLLDLSIPRHPAVIPVGGINLQPGLMAKEVLVPALMNRAGVVTVSVGEEREAWVGPGTQAALHHALKTTPYTILWRSSPPQQQQQRKTTTRAKFVYKAHFPLADVLNHPRHRLLISTCGETEAMAAVYFGSPVLCLPVTPDQHLSSNALQNLGLGVVLPASGVTVEKLKTALHNLTGDRRYRERGREWGEELHDQALSPDDRLLYTLERIIRRPRANTYFNRQQEGGNTQQQQQQQQQQQLYLLQQSNADVYLLLLLLLTSLLGLLICLTLSLLPVLLAKAKHKKD</sequence>
<feature type="transmembrane region" description="Helical" evidence="5">
    <location>
        <begin position="558"/>
        <end position="585"/>
    </location>
</feature>
<feature type="compositionally biased region" description="Pro residues" evidence="4">
    <location>
        <begin position="53"/>
        <end position="82"/>
    </location>
</feature>
<keyword evidence="3" id="KW-0808">Transferase</keyword>
<dbReference type="PANTHER" id="PTHR48043:SF145">
    <property type="entry name" value="FI06409P-RELATED"/>
    <property type="match status" value="1"/>
</dbReference>
<dbReference type="GO" id="GO:0008194">
    <property type="term" value="F:UDP-glycosyltransferase activity"/>
    <property type="evidence" value="ECO:0007669"/>
    <property type="project" value="InterPro"/>
</dbReference>
<organism evidence="6 7">
    <name type="scientific">Petrolisthes manimaculis</name>
    <dbReference type="NCBI Taxonomy" id="1843537"/>
    <lineage>
        <taxon>Eukaryota</taxon>
        <taxon>Metazoa</taxon>
        <taxon>Ecdysozoa</taxon>
        <taxon>Arthropoda</taxon>
        <taxon>Crustacea</taxon>
        <taxon>Multicrustacea</taxon>
        <taxon>Malacostraca</taxon>
        <taxon>Eumalacostraca</taxon>
        <taxon>Eucarida</taxon>
        <taxon>Decapoda</taxon>
        <taxon>Pleocyemata</taxon>
        <taxon>Anomura</taxon>
        <taxon>Galatheoidea</taxon>
        <taxon>Porcellanidae</taxon>
        <taxon>Petrolisthes</taxon>
    </lineage>
</organism>
<evidence type="ECO:0000313" key="6">
    <source>
        <dbReference type="EMBL" id="KAK4315190.1"/>
    </source>
</evidence>
<dbReference type="InterPro" id="IPR050271">
    <property type="entry name" value="UDP-glycosyltransferase"/>
</dbReference>
<keyword evidence="2" id="KW-0328">Glycosyltransferase</keyword>
<proteinExistence type="inferred from homology"/>
<gene>
    <name evidence="6" type="ORF">Pmani_013572</name>
</gene>
<dbReference type="InterPro" id="IPR002213">
    <property type="entry name" value="UDP_glucos_trans"/>
</dbReference>
<evidence type="ECO:0000256" key="5">
    <source>
        <dbReference type="SAM" id="Phobius"/>
    </source>
</evidence>
<comment type="caution">
    <text evidence="6">The sequence shown here is derived from an EMBL/GenBank/DDBJ whole genome shotgun (WGS) entry which is preliminary data.</text>
</comment>